<sequence>MTTGKTPKLKYQRNYIKKMIATYMTDAEDFALLSQKTDAEAIHKLVKKKTSSARIVEAMDLYFKKGELNLLQYFDNAFASINGYEETTEDIFGLNQWHSPEVKAMFEAKVTDHAQTMEVKKVFASLDVSDIAKITKSEKYTNYITMAWLVGLKTTMETLEETFGK</sequence>
<dbReference type="EMBL" id="CP038865">
    <property type="protein sequence ID" value="QCA29347.1"/>
    <property type="molecule type" value="Genomic_DNA"/>
</dbReference>
<accession>A0A7Z2B535</accession>
<name>A0A4Z0D0U1_9ENTE</name>
<dbReference type="EMBL" id="SRHU01000036">
    <property type="protein sequence ID" value="TFZ39361.1"/>
    <property type="molecule type" value="Genomic_DNA"/>
</dbReference>
<reference evidence="1 3" key="2">
    <citation type="journal article" date="2020" name="Int. J. Syst. Evol. Microbiol.">
        <title>Vagococcus xieshaowenii sp. nov., isolated from snow finch (Montifringilla taczanowskii) cloacal content.</title>
        <authorList>
            <person name="Ge Y."/>
            <person name="Yang J."/>
            <person name="Lai X.H."/>
            <person name="Zhang G."/>
            <person name="Jin D."/>
            <person name="Lu S."/>
            <person name="Wang B."/>
            <person name="Huang Y."/>
            <person name="Huang Y."/>
            <person name="Ren Z."/>
            <person name="Zhang X."/>
            <person name="Xu J."/>
        </authorList>
    </citation>
    <scope>NUCLEOTIDE SEQUENCE [LARGE SCALE GENOMIC DNA]</scope>
    <source>
        <strain evidence="1">Personal::cf-49</strain>
        <strain evidence="3">personal::cf-49</strain>
    </source>
</reference>
<evidence type="ECO:0000313" key="1">
    <source>
        <dbReference type="EMBL" id="QCA29347.1"/>
    </source>
</evidence>
<organism evidence="1 3">
    <name type="scientific">Vagococcus xieshaowenii</name>
    <dbReference type="NCBI Taxonomy" id="2562451"/>
    <lineage>
        <taxon>Bacteria</taxon>
        <taxon>Bacillati</taxon>
        <taxon>Bacillota</taxon>
        <taxon>Bacilli</taxon>
        <taxon>Lactobacillales</taxon>
        <taxon>Enterococcaceae</taxon>
        <taxon>Vagococcus</taxon>
    </lineage>
</organism>
<accession>A0A4Z0D0U1</accession>
<dbReference type="RefSeq" id="WP_135255210.1">
    <property type="nucleotide sequence ID" value="NZ_CP038865.1"/>
</dbReference>
<dbReference type="Proteomes" id="UP000297725">
    <property type="component" value="Unassembled WGS sequence"/>
</dbReference>
<dbReference type="KEGG" id="vac:E4Z98_08460"/>
<proteinExistence type="predicted"/>
<evidence type="ECO:0000313" key="3">
    <source>
        <dbReference type="Proteomes" id="UP000296883"/>
    </source>
</evidence>
<gene>
    <name evidence="2" type="ORF">E4031_09465</name>
    <name evidence="1" type="ORF">E4Z98_08460</name>
</gene>
<evidence type="ECO:0000313" key="2">
    <source>
        <dbReference type="EMBL" id="TFZ39361.1"/>
    </source>
</evidence>
<protein>
    <submittedName>
        <fullName evidence="1">Uncharacterized protein</fullName>
    </submittedName>
</protein>
<dbReference type="Proteomes" id="UP000296883">
    <property type="component" value="Chromosome"/>
</dbReference>
<dbReference type="AlphaFoldDB" id="A0A4Z0D0U1"/>
<keyword evidence="3" id="KW-1185">Reference proteome</keyword>
<evidence type="ECO:0000313" key="4">
    <source>
        <dbReference type="Proteomes" id="UP000297725"/>
    </source>
</evidence>
<dbReference type="OrthoDB" id="9874540at2"/>
<reference evidence="2 4" key="1">
    <citation type="submission" date="2019-03" db="EMBL/GenBank/DDBJ databases">
        <title>Vagococcus sp. was isolated fron gut of Carduelis flavirostris.</title>
        <authorList>
            <person name="Ge Y."/>
        </authorList>
    </citation>
    <scope>NUCLEOTIDE SEQUENCE [LARGE SCALE GENOMIC DNA]</scope>
    <source>
        <strain evidence="2 4">CF-210</strain>
    </source>
</reference>